<reference evidence="2" key="1">
    <citation type="journal article" date="2020" name="Stud. Mycol.">
        <title>101 Dothideomycetes genomes: a test case for predicting lifestyles and emergence of pathogens.</title>
        <authorList>
            <person name="Haridas S."/>
            <person name="Albert R."/>
            <person name="Binder M."/>
            <person name="Bloem J."/>
            <person name="Labutti K."/>
            <person name="Salamov A."/>
            <person name="Andreopoulos B."/>
            <person name="Baker S."/>
            <person name="Barry K."/>
            <person name="Bills G."/>
            <person name="Bluhm B."/>
            <person name="Cannon C."/>
            <person name="Castanera R."/>
            <person name="Culley D."/>
            <person name="Daum C."/>
            <person name="Ezra D."/>
            <person name="Gonzalez J."/>
            <person name="Henrissat B."/>
            <person name="Kuo A."/>
            <person name="Liang C."/>
            <person name="Lipzen A."/>
            <person name="Lutzoni F."/>
            <person name="Magnuson J."/>
            <person name="Mondo S."/>
            <person name="Nolan M."/>
            <person name="Ohm R."/>
            <person name="Pangilinan J."/>
            <person name="Park H.-J."/>
            <person name="Ramirez L."/>
            <person name="Alfaro M."/>
            <person name="Sun H."/>
            <person name="Tritt A."/>
            <person name="Yoshinaga Y."/>
            <person name="Zwiers L.-H."/>
            <person name="Turgeon B."/>
            <person name="Goodwin S."/>
            <person name="Spatafora J."/>
            <person name="Crous P."/>
            <person name="Grigoriev I."/>
        </authorList>
    </citation>
    <scope>NUCLEOTIDE SEQUENCE</scope>
    <source>
        <strain evidence="2">CBS 116005</strain>
    </source>
</reference>
<organism evidence="2 3">
    <name type="scientific">Teratosphaeria nubilosa</name>
    <dbReference type="NCBI Taxonomy" id="161662"/>
    <lineage>
        <taxon>Eukaryota</taxon>
        <taxon>Fungi</taxon>
        <taxon>Dikarya</taxon>
        <taxon>Ascomycota</taxon>
        <taxon>Pezizomycotina</taxon>
        <taxon>Dothideomycetes</taxon>
        <taxon>Dothideomycetidae</taxon>
        <taxon>Mycosphaerellales</taxon>
        <taxon>Teratosphaeriaceae</taxon>
        <taxon>Teratosphaeria</taxon>
    </lineage>
</organism>
<accession>A0A6G1L3M4</accession>
<dbReference type="EMBL" id="ML995856">
    <property type="protein sequence ID" value="KAF2767435.1"/>
    <property type="molecule type" value="Genomic_DNA"/>
</dbReference>
<keyword evidence="3" id="KW-1185">Reference proteome</keyword>
<name>A0A6G1L3M4_9PEZI</name>
<dbReference type="AlphaFoldDB" id="A0A6G1L3M4"/>
<protein>
    <recommendedName>
        <fullName evidence="4">Cyanovirin-N domain-containing protein</fullName>
    </recommendedName>
</protein>
<keyword evidence="1" id="KW-0732">Signal</keyword>
<evidence type="ECO:0000256" key="1">
    <source>
        <dbReference type="SAM" id="SignalP"/>
    </source>
</evidence>
<dbReference type="OrthoDB" id="3957339at2759"/>
<evidence type="ECO:0008006" key="4">
    <source>
        <dbReference type="Google" id="ProtNLM"/>
    </source>
</evidence>
<feature type="chain" id="PRO_5026162363" description="Cyanovirin-N domain-containing protein" evidence="1">
    <location>
        <begin position="18"/>
        <end position="123"/>
    </location>
</feature>
<evidence type="ECO:0000313" key="3">
    <source>
        <dbReference type="Proteomes" id="UP000799436"/>
    </source>
</evidence>
<sequence>MVKFLLPIAILAGLTVSAPPPPPLFSIYEGSCNALGKGLGSYSFNPHPAKRTDSGCLSIPKGTGTVMKFENAPTEKFPCTAYVFNNGNCDGKYNGVIDGVEYFDVRCRDGYGICSYELVCHGR</sequence>
<feature type="signal peptide" evidence="1">
    <location>
        <begin position="1"/>
        <end position="17"/>
    </location>
</feature>
<proteinExistence type="predicted"/>
<gene>
    <name evidence="2" type="ORF">EJ03DRAFT_147991</name>
</gene>
<dbReference type="Proteomes" id="UP000799436">
    <property type="component" value="Unassembled WGS sequence"/>
</dbReference>
<evidence type="ECO:0000313" key="2">
    <source>
        <dbReference type="EMBL" id="KAF2767435.1"/>
    </source>
</evidence>